<dbReference type="InterPro" id="IPR035013">
    <property type="entry name" value="YabN_N"/>
</dbReference>
<feature type="domain" description="Tetrapyrrole methylase" evidence="1">
    <location>
        <begin position="3"/>
        <end position="205"/>
    </location>
</feature>
<keyword evidence="3" id="KW-0378">Hydrolase</keyword>
<dbReference type="CDD" id="cd11528">
    <property type="entry name" value="NTP-PPase_MazG_Nterm"/>
    <property type="match status" value="1"/>
</dbReference>
<proteinExistence type="predicted"/>
<dbReference type="InterPro" id="IPR011551">
    <property type="entry name" value="NTP_PyrPHydrolase_MazG"/>
</dbReference>
<dbReference type="GO" id="GO:0047429">
    <property type="term" value="F:nucleoside triphosphate diphosphatase activity"/>
    <property type="evidence" value="ECO:0007669"/>
    <property type="project" value="UniProtKB-EC"/>
</dbReference>
<dbReference type="Gene3D" id="1.10.287.1080">
    <property type="entry name" value="MazG-like"/>
    <property type="match status" value="2"/>
</dbReference>
<comment type="caution">
    <text evidence="3">The sequence shown here is derived from an EMBL/GenBank/DDBJ whole genome shotgun (WGS) entry which is preliminary data.</text>
</comment>
<dbReference type="InterPro" id="IPR014777">
    <property type="entry name" value="4pyrrole_Mease_sub1"/>
</dbReference>
<evidence type="ECO:0000259" key="1">
    <source>
        <dbReference type="Pfam" id="PF00590"/>
    </source>
</evidence>
<dbReference type="InterPro" id="IPR048011">
    <property type="entry name" value="NTP-PPase_MazG-like_C"/>
</dbReference>
<dbReference type="CDD" id="cd11723">
    <property type="entry name" value="YabN_N_like"/>
    <property type="match status" value="1"/>
</dbReference>
<dbReference type="NCBIfam" id="TIGR00444">
    <property type="entry name" value="mazG"/>
    <property type="match status" value="1"/>
</dbReference>
<sequence>MGKLTIVGMGPGGETHLTMAAIAALTTGEKVYLRTSEHPTVPYLQSQGMVFESFDDCYETAATFEETYEKIVKIIAEKLKTESITYAVPGNAHVAEKTVSMLIDYCCRQSIVYEVIHGTSFLDAMITALELDPVKGLQIQDALTFAPETLYIGQDLIVLQIFDQKVASEVKIKLADYYEDEHEIVVVCAAGVPGQERIERMPLYAMDRDDSLYTHLTSLYIPGVIGEVNHIARLIRVMRELRSEDGCPWDREQTHESLTKYLIEEAYEVKHAVEHEDDQAVVDELGDVLLQIVFHTTIAEEEGYYRFEDVVKAVCDKMIRRHPHVFGNETAETSEAVLVNWQAIKNKEKQATTQTHAMSNVSFSMPSLMRSQKIQKLASAVGFDWQDAMKAFEKVKEEVAELENAILEGDHRHQMEEIGDLMMIVANVGRLLKIDTELALNEANEKFIRRFNFVEDAMKVENQPLSYDNLELMEQFWQEAKKWENS</sequence>
<organism evidence="3 4">
    <name type="scientific">Fusibacter paucivorans</name>
    <dbReference type="NCBI Taxonomy" id="76009"/>
    <lineage>
        <taxon>Bacteria</taxon>
        <taxon>Bacillati</taxon>
        <taxon>Bacillota</taxon>
        <taxon>Clostridia</taxon>
        <taxon>Eubacteriales</taxon>
        <taxon>Eubacteriales Family XII. Incertae Sedis</taxon>
        <taxon>Fusibacter</taxon>
    </lineage>
</organism>
<dbReference type="PANTHER" id="PTHR30522">
    <property type="entry name" value="NUCLEOSIDE TRIPHOSPHATE PYROPHOSPHOHYDROLASE"/>
    <property type="match status" value="1"/>
</dbReference>
<dbReference type="InterPro" id="IPR035996">
    <property type="entry name" value="4pyrrol_Methylase_sf"/>
</dbReference>
<dbReference type="Pfam" id="PF03819">
    <property type="entry name" value="MazG"/>
    <property type="match status" value="2"/>
</dbReference>
<dbReference type="NCBIfam" id="NF007113">
    <property type="entry name" value="PRK09562.1"/>
    <property type="match status" value="1"/>
</dbReference>
<dbReference type="Proteomes" id="UP000746471">
    <property type="component" value="Unassembled WGS sequence"/>
</dbReference>
<evidence type="ECO:0000313" key="3">
    <source>
        <dbReference type="EMBL" id="MBS7527252.1"/>
    </source>
</evidence>
<dbReference type="Pfam" id="PF00590">
    <property type="entry name" value="TP_methylase"/>
    <property type="match status" value="1"/>
</dbReference>
<dbReference type="CDD" id="cd11529">
    <property type="entry name" value="NTP-PPase_MazG_Cterm"/>
    <property type="match status" value="1"/>
</dbReference>
<dbReference type="Gene3D" id="3.40.1010.10">
    <property type="entry name" value="Cobalt-precorrin-4 Transmethylase, Domain 1"/>
    <property type="match status" value="1"/>
</dbReference>
<dbReference type="PANTHER" id="PTHR30522:SF0">
    <property type="entry name" value="NUCLEOSIDE TRIPHOSPHATE PYROPHOSPHOHYDROLASE"/>
    <property type="match status" value="1"/>
</dbReference>
<dbReference type="PIRSF" id="PIRSF002845">
    <property type="entry name" value="Ttrprl_mtas_MazG"/>
    <property type="match status" value="1"/>
</dbReference>
<dbReference type="InterPro" id="IPR048015">
    <property type="entry name" value="NTP-PPase_MazG-like_N"/>
</dbReference>
<dbReference type="InterPro" id="IPR024180">
    <property type="entry name" value="Tetrapyrrole_Mease/MazG_pred"/>
</dbReference>
<keyword evidence="4" id="KW-1185">Reference proteome</keyword>
<accession>A0ABS5PT70</accession>
<name>A0ABS5PT70_9FIRM</name>
<reference evidence="3 4" key="1">
    <citation type="submission" date="2021-05" db="EMBL/GenBank/DDBJ databases">
        <title>Fusibacter ferrireducens sp. nov., an anaerobic, sulfur- and Fe-reducing bacterium isolated from the mangrove sediment.</title>
        <authorList>
            <person name="Qiu D."/>
        </authorList>
    </citation>
    <scope>NUCLEOTIDE SEQUENCE [LARGE SCALE GENOMIC DNA]</scope>
    <source>
        <strain evidence="3 4">DSM 12116</strain>
    </source>
</reference>
<dbReference type="SUPFAM" id="SSF101386">
    <property type="entry name" value="all-alpha NTP pyrophosphatases"/>
    <property type="match status" value="2"/>
</dbReference>
<dbReference type="EMBL" id="JAHBCL010000018">
    <property type="protein sequence ID" value="MBS7527252.1"/>
    <property type="molecule type" value="Genomic_DNA"/>
</dbReference>
<dbReference type="RefSeq" id="WP_213237113.1">
    <property type="nucleotide sequence ID" value="NZ_JAHBCL010000018.1"/>
</dbReference>
<protein>
    <submittedName>
        <fullName evidence="3">Nucleoside triphosphate pyrophosphohydrolase</fullName>
        <ecNumber evidence="3">3.6.1.9</ecNumber>
    </submittedName>
</protein>
<gene>
    <name evidence="3" type="primary">mazG</name>
    <name evidence="3" type="ORF">KHM83_11225</name>
</gene>
<feature type="domain" description="NTP pyrophosphohydrolase MazG-like" evidence="2">
    <location>
        <begin position="393"/>
        <end position="450"/>
    </location>
</feature>
<feature type="domain" description="NTP pyrophosphohydrolase MazG-like" evidence="2">
    <location>
        <begin position="253"/>
        <end position="326"/>
    </location>
</feature>
<dbReference type="SUPFAM" id="SSF53790">
    <property type="entry name" value="Tetrapyrrole methylase"/>
    <property type="match status" value="1"/>
</dbReference>
<evidence type="ECO:0000259" key="2">
    <source>
        <dbReference type="Pfam" id="PF03819"/>
    </source>
</evidence>
<dbReference type="EC" id="3.6.1.9" evidence="3"/>
<dbReference type="InterPro" id="IPR004518">
    <property type="entry name" value="MazG-like_dom"/>
</dbReference>
<dbReference type="InterPro" id="IPR000878">
    <property type="entry name" value="4pyrrol_Mease"/>
</dbReference>
<evidence type="ECO:0000313" key="4">
    <source>
        <dbReference type="Proteomes" id="UP000746471"/>
    </source>
</evidence>